<reference evidence="1" key="1">
    <citation type="submission" date="2021-01" db="EMBL/GenBank/DDBJ databases">
        <title>Intestinitalea alba gen. nov., sp. nov., a novel genus of the family Enterobacteriaceae, isolated from the gut of the plastic-eating mealworm Tenebrio molitor L.</title>
        <authorList>
            <person name="Yang Y."/>
        </authorList>
    </citation>
    <scope>NUCLEOTIDE SEQUENCE</scope>
    <source>
        <strain evidence="1">BIT-L3</strain>
    </source>
</reference>
<dbReference type="RefSeq" id="WP_238713625.1">
    <property type="nucleotide sequence ID" value="NZ_JAEPBH010000018.1"/>
</dbReference>
<dbReference type="Proteomes" id="UP000659047">
    <property type="component" value="Unassembled WGS sequence"/>
</dbReference>
<gene>
    <name evidence="1" type="ORF">JJB97_08635</name>
</gene>
<protein>
    <submittedName>
        <fullName evidence="1">Uncharacterized protein</fullName>
    </submittedName>
</protein>
<dbReference type="AlphaFoldDB" id="A0A8K0XWP4"/>
<comment type="caution">
    <text evidence="1">The sequence shown here is derived from an EMBL/GenBank/DDBJ whole genome shotgun (WGS) entry which is preliminary data.</text>
</comment>
<proteinExistence type="predicted"/>
<evidence type="ECO:0000313" key="2">
    <source>
        <dbReference type="Proteomes" id="UP000659047"/>
    </source>
</evidence>
<evidence type="ECO:0000313" key="1">
    <source>
        <dbReference type="EMBL" id="MBK4715396.1"/>
    </source>
</evidence>
<keyword evidence="2" id="KW-1185">Reference proteome</keyword>
<accession>A0A8K0XWP4</accession>
<name>A0A8K0XWP4_9ENTR</name>
<organism evidence="1 2">
    <name type="scientific">Tenebrionibacter intestinalis</name>
    <dbReference type="NCBI Taxonomy" id="2799638"/>
    <lineage>
        <taxon>Bacteria</taxon>
        <taxon>Pseudomonadati</taxon>
        <taxon>Pseudomonadota</taxon>
        <taxon>Gammaproteobacteria</taxon>
        <taxon>Enterobacterales</taxon>
        <taxon>Enterobacteriaceae</taxon>
        <taxon>Tenebrionibacter/Tenebrionicola group</taxon>
        <taxon>Tenebrionibacter</taxon>
    </lineage>
</organism>
<sequence>MPNNAPISIEDELRRAETLLAAAAELHGGSQDEQEISFKLMDKVLMRLRAMKEAYDSGRLHA</sequence>
<dbReference type="EMBL" id="JAEPBH010000018">
    <property type="protein sequence ID" value="MBK4715396.1"/>
    <property type="molecule type" value="Genomic_DNA"/>
</dbReference>